<keyword evidence="13" id="KW-0175">Coiled coil</keyword>
<comment type="catalytic activity">
    <reaction evidence="8">
        <text>L-seryl-[protein] + ATP = O-phospho-L-seryl-[protein] + ADP + H(+)</text>
        <dbReference type="Rhea" id="RHEA:17989"/>
        <dbReference type="Rhea" id="RHEA-COMP:9863"/>
        <dbReference type="Rhea" id="RHEA-COMP:11604"/>
        <dbReference type="ChEBI" id="CHEBI:15378"/>
        <dbReference type="ChEBI" id="CHEBI:29999"/>
        <dbReference type="ChEBI" id="CHEBI:30616"/>
        <dbReference type="ChEBI" id="CHEBI:83421"/>
        <dbReference type="ChEBI" id="CHEBI:456216"/>
        <dbReference type="EC" id="2.7.11.24"/>
    </reaction>
    <physiologicalReaction direction="left-to-right" evidence="8">
        <dbReference type="Rhea" id="RHEA:17990"/>
    </physiologicalReaction>
</comment>
<evidence type="ECO:0000256" key="3">
    <source>
        <dbReference type="ARBA" id="ARBA00022679"/>
    </source>
</evidence>
<evidence type="ECO:0000256" key="8">
    <source>
        <dbReference type="ARBA" id="ARBA00048130"/>
    </source>
</evidence>
<dbReference type="KEGG" id="pfy:PFICI_01474"/>
<evidence type="ECO:0000256" key="14">
    <source>
        <dbReference type="SAM" id="MobiDB-lite"/>
    </source>
</evidence>
<evidence type="ECO:0000256" key="5">
    <source>
        <dbReference type="ARBA" id="ARBA00022777"/>
    </source>
</evidence>
<evidence type="ECO:0000256" key="2">
    <source>
        <dbReference type="ARBA" id="ARBA00022527"/>
    </source>
</evidence>
<feature type="binding site" evidence="12">
    <location>
        <position position="1085"/>
    </location>
    <ligand>
        <name>ATP</name>
        <dbReference type="ChEBI" id="CHEBI:30616"/>
    </ligand>
</feature>
<dbReference type="eggNOG" id="KOG4645">
    <property type="taxonomic scope" value="Eukaryota"/>
</dbReference>
<dbReference type="PIRSF" id="PIRSF037579">
    <property type="entry name" value="MAPKKK_SSK22"/>
    <property type="match status" value="1"/>
</dbReference>
<evidence type="ECO:0000259" key="15">
    <source>
        <dbReference type="PROSITE" id="PS50011"/>
    </source>
</evidence>
<dbReference type="InterPro" id="IPR017441">
    <property type="entry name" value="Protein_kinase_ATP_BS"/>
</dbReference>
<organism evidence="16 17">
    <name type="scientific">Pestalotiopsis fici (strain W106-1 / CGMCC3.15140)</name>
    <dbReference type="NCBI Taxonomy" id="1229662"/>
    <lineage>
        <taxon>Eukaryota</taxon>
        <taxon>Fungi</taxon>
        <taxon>Dikarya</taxon>
        <taxon>Ascomycota</taxon>
        <taxon>Pezizomycotina</taxon>
        <taxon>Sordariomycetes</taxon>
        <taxon>Xylariomycetidae</taxon>
        <taxon>Amphisphaeriales</taxon>
        <taxon>Sporocadaceae</taxon>
        <taxon>Pestalotiopsis</taxon>
    </lineage>
</organism>
<dbReference type="CDD" id="cd06626">
    <property type="entry name" value="STKc_MEKK4"/>
    <property type="match status" value="1"/>
</dbReference>
<evidence type="ECO:0000256" key="1">
    <source>
        <dbReference type="ARBA" id="ARBA00006529"/>
    </source>
</evidence>
<dbReference type="RefSeq" id="XP_007828246.1">
    <property type="nucleotide sequence ID" value="XM_007830055.1"/>
</dbReference>
<dbReference type="STRING" id="1229662.W3XQY2"/>
<dbReference type="InParanoid" id="W3XQY2"/>
<evidence type="ECO:0000256" key="13">
    <source>
        <dbReference type="SAM" id="Coils"/>
    </source>
</evidence>
<feature type="region of interest" description="Disordered" evidence="14">
    <location>
        <begin position="167"/>
        <end position="206"/>
    </location>
</feature>
<evidence type="ECO:0000256" key="9">
    <source>
        <dbReference type="ARBA" id="ARBA00056158"/>
    </source>
</evidence>
<dbReference type="InterPro" id="IPR008271">
    <property type="entry name" value="Ser/Thr_kinase_AS"/>
</dbReference>
<dbReference type="FunFam" id="1.10.510.10:FF:000482">
    <property type="entry name" value="MAP kinase kinase kinase"/>
    <property type="match status" value="1"/>
</dbReference>
<dbReference type="PROSITE" id="PS00108">
    <property type="entry name" value="PROTEIN_KINASE_ST"/>
    <property type="match status" value="1"/>
</dbReference>
<feature type="compositionally biased region" description="Basic and acidic residues" evidence="14">
    <location>
        <begin position="144"/>
        <end position="153"/>
    </location>
</feature>
<feature type="compositionally biased region" description="Polar residues" evidence="14">
    <location>
        <begin position="1337"/>
        <end position="1355"/>
    </location>
</feature>
<dbReference type="PANTHER" id="PTHR48016">
    <property type="entry name" value="MAP KINASE KINASE KINASE SSK2-RELATED-RELATED"/>
    <property type="match status" value="1"/>
</dbReference>
<dbReference type="EC" id="2.7.11.-" evidence="11"/>
<keyword evidence="2 11" id="KW-0723">Serine/threonine-protein kinase</keyword>
<dbReference type="OMA" id="PPCVDEN"/>
<dbReference type="GO" id="GO:0005737">
    <property type="term" value="C:cytoplasm"/>
    <property type="evidence" value="ECO:0007669"/>
    <property type="project" value="InterPro"/>
</dbReference>
<feature type="region of interest" description="Disordered" evidence="14">
    <location>
        <begin position="1334"/>
        <end position="1363"/>
    </location>
</feature>
<evidence type="ECO:0000256" key="12">
    <source>
        <dbReference type="PROSITE-ProRule" id="PRU10141"/>
    </source>
</evidence>
<comment type="similarity">
    <text evidence="1 11">Belongs to the protein kinase superfamily. STE Ser/Thr protein kinase family. MAP kinase kinase kinase subfamily.</text>
</comment>
<keyword evidence="4 11" id="KW-0547">Nucleotide-binding</keyword>
<dbReference type="EMBL" id="KI912109">
    <property type="protein sequence ID" value="ETS87646.1"/>
    <property type="molecule type" value="Genomic_DNA"/>
</dbReference>
<keyword evidence="6 11" id="KW-0067">ATP-binding</keyword>
<comment type="subunit">
    <text evidence="10">Interacts with by SSK1.</text>
</comment>
<dbReference type="InterPro" id="IPR011009">
    <property type="entry name" value="Kinase-like_dom_sf"/>
</dbReference>
<keyword evidence="17" id="KW-1185">Reference proteome</keyword>
<feature type="compositionally biased region" description="Polar residues" evidence="14">
    <location>
        <begin position="36"/>
        <end position="49"/>
    </location>
</feature>
<dbReference type="GO" id="GO:0005524">
    <property type="term" value="F:ATP binding"/>
    <property type="evidence" value="ECO:0007669"/>
    <property type="project" value="UniProtKB-UniRule"/>
</dbReference>
<sequence>MSSEASPRAVRFSPSEVELLDDKLIHPRPLAIATDSDLSNSSGDYTPDQNDLAELERQDELGNLARYADGGLSGSMASLAPNSVANSANRNRDAVAVANTNGTPARLASRPLPLARTPSSTYAPQRGPAAQTVSINTRSGSRPRRSDDPERQFRNQEPAYLRMIRHQEQPTSGYFGTEPYTPSLDYTDDESEGETPSSEGIFDDRYNEETIMFYNPDENDVQPTEDDVKDPDNRERLEWHGMLAAVLTGDVVRQEKKRLIGSSEKDGGLTAHKAELWIGLRSKICGRSLAVQRRMVEEARSNLDRVIDEITRFEVQGESEAGKPPIEQIRDVVKKIEKCESLYPSSQTLAASHKNATLPSFSEACNAVLSWYNTNEMINTELEILKKWVGNDDLDFQMKKQRSPSTNGLSDETSFLDRLMKEDGLKSLHDDDGDEHERQKTAAKTKSLIRRSMLTAISTTIAKAKETLIANSEAFKKRHLPPYIEEILTLISFPSRLIEEIIKVRLAYARKMKETTQQNMILQDQMIGQFEILLRLAIRIKQDCLTVLQPQPGWQLPPCIDDSFDQVVLEALRYYFKMLNWKLSRNKNTFKEAELLFQEWDFANMVGRNLQGGDNEVAEQFSTLTFKALSRLSQTFERELQRKPREAADVMSKRYKQVLESVRVRQRMLQRFSRMLSDHYENASDMSIAFASNELQHFYERLSVSGHFLVDEVDGIQIIASPTLVGRDDDVQSIIRTCFHGSLQEPDPTDPYILICRPETPLHWFGNRSTQPLNIDSTDLKLGQVRLVADGSQYRLANARKAFLDTIDMHLDLIVEQRSNLHKVNTRLMEIRKVAFKLSNTFMDSVEIIRRQTKGMNCTDLIQTCFIFATEFGQRSLISMDSNRRQMNNMKLTKLALDWVSFICDDCAVSDRKSFRWAVPALEFAMGMTRGRHILGLDPSEYARLRAKVSGCMRLLISHFDILGAKSNQAAQTEKERIEALVGQFKRLDKNRMLDDDEAFKYIQEQRLERISDIDEVQRQTIAERQGLGRVLEVSNEVDRSLAFLSSSATNVTMRWQQGHFVGGGTFGNVYAAMNLDTGHLMAVKEIRLQDPKLVPQIATQIKDEMGVLEVLDHPNVVSYYGIEVHRDRVYIFMEFCSGGSLANLLEHGRIEDEQVTMVYALQLLEGLAYLHESGIAHRDIKPENILLDHNGVIKYVDFGAAKVIARQGRTLVKTAATTPNRSMTGTPMYMSPEVIKGESPGKAGSVDVWSLGCVILEMVTGRRPWSNLDNEWAIMYNIAQGNPPQLPGSDQLSPQGIDFLQKCFIRNPKNRASAVELLQHEWIMSIRSQVIEPATPSDSSGSAQNTPHPNSASSRAAAEGFA</sequence>
<evidence type="ECO:0000313" key="17">
    <source>
        <dbReference type="Proteomes" id="UP000030651"/>
    </source>
</evidence>
<name>W3XQY2_PESFW</name>
<comment type="function">
    <text evidence="9">Kinase involved in a signal transduction pathway that is activated by changes in the osmolarity of the extracellular environment. Activates the PBS2 MAP kinase kinase by phosphorylation.</text>
</comment>
<dbReference type="InterPro" id="IPR017240">
    <property type="entry name" value="MAPKKK_Ssk2/Ssk22"/>
</dbReference>
<reference evidence="17" key="1">
    <citation type="journal article" date="2015" name="BMC Genomics">
        <title>Genomic and transcriptomic analysis of the endophytic fungus Pestalotiopsis fici reveals its lifestyle and high potential for synthesis of natural products.</title>
        <authorList>
            <person name="Wang X."/>
            <person name="Zhang X."/>
            <person name="Liu L."/>
            <person name="Xiang M."/>
            <person name="Wang W."/>
            <person name="Sun X."/>
            <person name="Che Y."/>
            <person name="Guo L."/>
            <person name="Liu G."/>
            <person name="Guo L."/>
            <person name="Wang C."/>
            <person name="Yin W.B."/>
            <person name="Stadler M."/>
            <person name="Zhang X."/>
            <person name="Liu X."/>
        </authorList>
    </citation>
    <scope>NUCLEOTIDE SEQUENCE [LARGE SCALE GENOMIC DNA]</scope>
    <source>
        <strain evidence="17">W106-1 / CGMCC3.15140</strain>
    </source>
</reference>
<feature type="domain" description="Protein kinase" evidence="15">
    <location>
        <begin position="1056"/>
        <end position="1324"/>
    </location>
</feature>
<feature type="compositionally biased region" description="Basic and acidic residues" evidence="14">
    <location>
        <begin position="426"/>
        <end position="440"/>
    </location>
</feature>
<evidence type="ECO:0000256" key="11">
    <source>
        <dbReference type="PIRNR" id="PIRNR037579"/>
    </source>
</evidence>
<evidence type="ECO:0000256" key="4">
    <source>
        <dbReference type="ARBA" id="ARBA00022741"/>
    </source>
</evidence>
<evidence type="ECO:0000256" key="10">
    <source>
        <dbReference type="ARBA" id="ARBA00065095"/>
    </source>
</evidence>
<feature type="region of interest" description="Disordered" evidence="14">
    <location>
        <begin position="426"/>
        <end position="445"/>
    </location>
</feature>
<dbReference type="InterPro" id="IPR050538">
    <property type="entry name" value="MAP_kinase_kinase_kinase"/>
</dbReference>
<protein>
    <recommendedName>
        <fullName evidence="11">MAP kinase kinase kinase</fullName>
        <ecNumber evidence="11">2.7.11.-</ecNumber>
    </recommendedName>
</protein>
<dbReference type="PROSITE" id="PS50011">
    <property type="entry name" value="PROTEIN_KINASE_DOM"/>
    <property type="match status" value="1"/>
</dbReference>
<keyword evidence="3 11" id="KW-0808">Transferase</keyword>
<dbReference type="FunCoup" id="W3XQY2">
    <property type="interactions" value="329"/>
</dbReference>
<dbReference type="SMART" id="SM00220">
    <property type="entry name" value="S_TKc"/>
    <property type="match status" value="1"/>
</dbReference>
<dbReference type="SUPFAM" id="SSF56112">
    <property type="entry name" value="Protein kinase-like (PK-like)"/>
    <property type="match status" value="1"/>
</dbReference>
<dbReference type="PROSITE" id="PS00107">
    <property type="entry name" value="PROTEIN_KINASE_ATP"/>
    <property type="match status" value="1"/>
</dbReference>
<dbReference type="GO" id="GO:0038066">
    <property type="term" value="P:p38MAPK cascade"/>
    <property type="evidence" value="ECO:0007669"/>
    <property type="project" value="UniProtKB-UniRule"/>
</dbReference>
<comment type="catalytic activity">
    <reaction evidence="7">
        <text>L-threonyl-[protein] + ATP = O-phospho-L-threonyl-[protein] + ADP + H(+)</text>
        <dbReference type="Rhea" id="RHEA:46608"/>
        <dbReference type="Rhea" id="RHEA-COMP:11060"/>
        <dbReference type="Rhea" id="RHEA-COMP:11605"/>
        <dbReference type="ChEBI" id="CHEBI:15378"/>
        <dbReference type="ChEBI" id="CHEBI:30013"/>
        <dbReference type="ChEBI" id="CHEBI:30616"/>
        <dbReference type="ChEBI" id="CHEBI:61977"/>
        <dbReference type="ChEBI" id="CHEBI:456216"/>
        <dbReference type="EC" id="2.7.11.24"/>
    </reaction>
    <physiologicalReaction direction="left-to-right" evidence="7">
        <dbReference type="Rhea" id="RHEA:46609"/>
    </physiologicalReaction>
</comment>
<accession>W3XQY2</accession>
<keyword evidence="5 11" id="KW-0418">Kinase</keyword>
<dbReference type="HOGENOM" id="CLU_001999_2_0_1"/>
<feature type="coiled-coil region" evidence="13">
    <location>
        <begin position="289"/>
        <end position="316"/>
    </location>
</feature>
<gene>
    <name evidence="16" type="ORF">PFICI_01474</name>
</gene>
<evidence type="ECO:0000256" key="7">
    <source>
        <dbReference type="ARBA" id="ARBA00047919"/>
    </source>
</evidence>
<proteinExistence type="inferred from homology"/>
<evidence type="ECO:0000256" key="6">
    <source>
        <dbReference type="ARBA" id="ARBA00022840"/>
    </source>
</evidence>
<dbReference type="GO" id="GO:0004707">
    <property type="term" value="F:MAP kinase activity"/>
    <property type="evidence" value="ECO:0007669"/>
    <property type="project" value="UniProtKB-EC"/>
</dbReference>
<dbReference type="GO" id="GO:0004709">
    <property type="term" value="F:MAP kinase kinase kinase activity"/>
    <property type="evidence" value="ECO:0007669"/>
    <property type="project" value="UniProtKB-UniRule"/>
</dbReference>
<dbReference type="PANTHER" id="PTHR48016:SF32">
    <property type="entry name" value="MITOGEN-ACTIVATED PROTEIN KINASE KINASE KINASE 4"/>
    <property type="match status" value="1"/>
</dbReference>
<dbReference type="InterPro" id="IPR000719">
    <property type="entry name" value="Prot_kinase_dom"/>
</dbReference>
<dbReference type="GO" id="GO:0106310">
    <property type="term" value="F:protein serine kinase activity"/>
    <property type="evidence" value="ECO:0007669"/>
    <property type="project" value="RHEA"/>
</dbReference>
<feature type="region of interest" description="Disordered" evidence="14">
    <location>
        <begin position="98"/>
        <end position="153"/>
    </location>
</feature>
<dbReference type="Gene3D" id="1.10.510.10">
    <property type="entry name" value="Transferase(Phosphotransferase) domain 1"/>
    <property type="match status" value="1"/>
</dbReference>
<dbReference type="Pfam" id="PF00069">
    <property type="entry name" value="Pkinase"/>
    <property type="match status" value="1"/>
</dbReference>
<dbReference type="Proteomes" id="UP000030651">
    <property type="component" value="Unassembled WGS sequence"/>
</dbReference>
<dbReference type="OrthoDB" id="1043025at2759"/>
<dbReference type="GO" id="GO:0051403">
    <property type="term" value="P:stress-activated MAPK cascade"/>
    <property type="evidence" value="ECO:0007669"/>
    <property type="project" value="InterPro"/>
</dbReference>
<feature type="region of interest" description="Disordered" evidence="14">
    <location>
        <begin position="31"/>
        <end position="52"/>
    </location>
</feature>
<evidence type="ECO:0000313" key="16">
    <source>
        <dbReference type="EMBL" id="ETS87646.1"/>
    </source>
</evidence>
<dbReference type="GeneID" id="19266487"/>